<dbReference type="PANTHER" id="PTHR32182:SF22">
    <property type="entry name" value="ATP-DEPENDENT ENDONUCLEASE, OLD FAMILY-RELATED"/>
    <property type="match status" value="1"/>
</dbReference>
<feature type="coiled-coil region" evidence="1">
    <location>
        <begin position="496"/>
        <end position="535"/>
    </location>
</feature>
<dbReference type="InterPro" id="IPR027417">
    <property type="entry name" value="P-loop_NTPase"/>
</dbReference>
<sequence>MPAGTNSIKTEADALREIVSWSKDRAVWHRDALRRLVATGELTAADIGELTALCKDSTKSNEPLEAKHIGAQRAGAPTVALRNIRDVQNVNALAEGQTLNFIPKGVTIVYGDNGAGKSGYVRILKQACRARVARGKDEPILNNIYETQPGPQIAEIEYHAGAQSQKTQWKNGEKADDLLSEVSVFDSRTANVHVEETNDLAYTPYPMKLLERLVNACKAVKDNLDAEISTLKSQTAESIKSPNCSPDTLVGKLIIALGKDTKPETVRDLATFSTDENKRLAELAADFAQDPKATARRLRAEKARLENILADVNSLHNAIAASSAAELARLAADLKTKESAAQLASQKLFKEEPLDGVGSEVWLSLWEAARAYSTDIAYTDKAYPATNQDSRCVLCQQELDTDAAARLRRFEDFVQDRTQQDAASAREALSAKRDTIRGARIPHSGVRKVLSFIADELGNQTLSEATRQYLIAARLRLRALLRENSEVPNRQPPLIAQSLEDAIAGLETRAAALLSDDNSDERKALKAELAELQDRQWLSGIKDDVIAEIGRRKSIASIEKALKDTRPNTITSKNTTLSEALITERLRGTFAREIGHLNLSGLAIELTQAGSQAGVSRFKVSLMQSTSRNAGDILSEGEYRCVALAGFMAELATNNSDSGIIFDDPVSSLDHMHREAIAKRLAEEGRKRQVIVFTHDLPFLFLLRNACAQVDDPALKTNIALRHIQKKQSVPGHCRNEAPDKAQDATTRLAQMRKHLTNIRNLYDRDPDSTDWLINARGLIDSLRQTWESAVEDAISPVLRTFASKVNTKGFAKLSAITETDAKTMRKHYGQCSELLHKASDALNPKAPTPEAIEGELDALEKWLREVSERQSNVKNS</sequence>
<dbReference type="GO" id="GO:0006302">
    <property type="term" value="P:double-strand break repair"/>
    <property type="evidence" value="ECO:0007669"/>
    <property type="project" value="TreeGrafter"/>
</dbReference>
<protein>
    <recommendedName>
        <fullName evidence="2">Protein CR006 P-loop domain-containing protein</fullName>
    </recommendedName>
</protein>
<feature type="domain" description="Protein CR006 P-loop" evidence="2">
    <location>
        <begin position="387"/>
        <end position="763"/>
    </location>
</feature>
<dbReference type="PANTHER" id="PTHR32182">
    <property type="entry name" value="DNA REPLICATION AND REPAIR PROTEIN RECF"/>
    <property type="match status" value="1"/>
</dbReference>
<comment type="caution">
    <text evidence="3">The sequence shown here is derived from an EMBL/GenBank/DDBJ whole genome shotgun (WGS) entry which is preliminary data.</text>
</comment>
<dbReference type="AlphaFoldDB" id="A0A0L6CWF2"/>
<dbReference type="RefSeq" id="WP_050662567.1">
    <property type="nucleotide sequence ID" value="NZ_CP118494.1"/>
</dbReference>
<dbReference type="SUPFAM" id="SSF52540">
    <property type="entry name" value="P-loop containing nucleoside triphosphate hydrolases"/>
    <property type="match status" value="1"/>
</dbReference>
<evidence type="ECO:0000313" key="3">
    <source>
        <dbReference type="EMBL" id="KNX41823.1"/>
    </source>
</evidence>
<evidence type="ECO:0000313" key="4">
    <source>
        <dbReference type="Proteomes" id="UP000037046"/>
    </source>
</evidence>
<dbReference type="EMBL" id="LGVV01000017">
    <property type="protein sequence ID" value="KNX41823.1"/>
    <property type="molecule type" value="Genomic_DNA"/>
</dbReference>
<proteinExistence type="predicted"/>
<dbReference type="InterPro" id="IPR026866">
    <property type="entry name" value="CR006_AAA"/>
</dbReference>
<organism evidence="3 4">
    <name type="scientific">Roseovarius tolerans</name>
    <dbReference type="NCBI Taxonomy" id="74031"/>
    <lineage>
        <taxon>Bacteria</taxon>
        <taxon>Pseudomonadati</taxon>
        <taxon>Pseudomonadota</taxon>
        <taxon>Alphaproteobacteria</taxon>
        <taxon>Rhodobacterales</taxon>
        <taxon>Roseobacteraceae</taxon>
        <taxon>Roseovarius</taxon>
    </lineage>
</organism>
<dbReference type="OrthoDB" id="9789562at2"/>
<keyword evidence="1" id="KW-0175">Coiled coil</keyword>
<dbReference type="Pfam" id="PF13166">
    <property type="entry name" value="AAA_13"/>
    <property type="match status" value="1"/>
</dbReference>
<name>A0A0L6CWF2_9RHOB</name>
<dbReference type="GO" id="GO:0000731">
    <property type="term" value="P:DNA synthesis involved in DNA repair"/>
    <property type="evidence" value="ECO:0007669"/>
    <property type="project" value="TreeGrafter"/>
</dbReference>
<dbReference type="Gene3D" id="3.40.50.300">
    <property type="entry name" value="P-loop containing nucleotide triphosphate hydrolases"/>
    <property type="match status" value="2"/>
</dbReference>
<dbReference type="PATRIC" id="fig|74031.6.peg.1700"/>
<accession>A0A0L6CWF2</accession>
<evidence type="ECO:0000259" key="2">
    <source>
        <dbReference type="Pfam" id="PF13166"/>
    </source>
</evidence>
<evidence type="ECO:0000256" key="1">
    <source>
        <dbReference type="SAM" id="Coils"/>
    </source>
</evidence>
<reference evidence="4" key="1">
    <citation type="submission" date="2015-07" db="EMBL/GenBank/DDBJ databases">
        <title>Draft Genome Sequence of Roseovarius tolerans EL-164, a producer of N-Acylated Alanine Methyl Esters (NAMEs).</title>
        <authorList>
            <person name="Voget S."/>
            <person name="Bruns H."/>
            <person name="Wagner-Doebler I."/>
            <person name="Schulz S."/>
            <person name="Daniel R."/>
        </authorList>
    </citation>
    <scope>NUCLEOTIDE SEQUENCE [LARGE SCALE GENOMIC DNA]</scope>
    <source>
        <strain evidence="4">EL-164</strain>
    </source>
</reference>
<dbReference type="Proteomes" id="UP000037046">
    <property type="component" value="Unassembled WGS sequence"/>
</dbReference>
<keyword evidence="4" id="KW-1185">Reference proteome</keyword>
<gene>
    <name evidence="3" type="ORF">ROTO_16690</name>
</gene>